<evidence type="ECO:0000313" key="2">
    <source>
        <dbReference type="EMBL" id="MFL0246593.1"/>
    </source>
</evidence>
<dbReference type="InterPro" id="IPR000182">
    <property type="entry name" value="GNAT_dom"/>
</dbReference>
<evidence type="ECO:0000313" key="3">
    <source>
        <dbReference type="Proteomes" id="UP001623591"/>
    </source>
</evidence>
<dbReference type="InterPro" id="IPR039968">
    <property type="entry name" value="BcerS-like"/>
</dbReference>
<keyword evidence="3" id="KW-1185">Reference proteome</keyword>
<dbReference type="Proteomes" id="UP001623591">
    <property type="component" value="Unassembled WGS sequence"/>
</dbReference>
<evidence type="ECO:0000259" key="1">
    <source>
        <dbReference type="PROSITE" id="PS51186"/>
    </source>
</evidence>
<dbReference type="PROSITE" id="PS51186">
    <property type="entry name" value="GNAT"/>
    <property type="match status" value="1"/>
</dbReference>
<dbReference type="RefSeq" id="WP_406769056.1">
    <property type="nucleotide sequence ID" value="NZ_JBJHZZ010000002.1"/>
</dbReference>
<gene>
    <name evidence="2" type="ORF">ACJDUG_06400</name>
</gene>
<protein>
    <recommendedName>
        <fullName evidence="1">N-acetyltransferase domain-containing protein</fullName>
    </recommendedName>
</protein>
<dbReference type="SUPFAM" id="SSF55729">
    <property type="entry name" value="Acyl-CoA N-acyltransferases (Nat)"/>
    <property type="match status" value="1"/>
</dbReference>
<accession>A0ABW8T4E6</accession>
<dbReference type="EMBL" id="JBJHZZ010000002">
    <property type="protein sequence ID" value="MFL0246593.1"/>
    <property type="molecule type" value="Genomic_DNA"/>
</dbReference>
<reference evidence="2 3" key="1">
    <citation type="submission" date="2024-11" db="EMBL/GenBank/DDBJ databases">
        <authorList>
            <person name="Heng Y.C."/>
            <person name="Lim A.C.H."/>
            <person name="Lee J.K.Y."/>
            <person name="Kittelmann S."/>
        </authorList>
    </citation>
    <scope>NUCLEOTIDE SEQUENCE [LARGE SCALE GENOMIC DNA]</scope>
    <source>
        <strain evidence="2 3">WILCCON 0185</strain>
    </source>
</reference>
<proteinExistence type="predicted"/>
<name>A0ABW8T4E6_9CLOT</name>
<organism evidence="2 3">
    <name type="scientific">Candidatus Clostridium stratigraminis</name>
    <dbReference type="NCBI Taxonomy" id="3381661"/>
    <lineage>
        <taxon>Bacteria</taxon>
        <taxon>Bacillati</taxon>
        <taxon>Bacillota</taxon>
        <taxon>Clostridia</taxon>
        <taxon>Eubacteriales</taxon>
        <taxon>Clostridiaceae</taxon>
        <taxon>Clostridium</taxon>
    </lineage>
</organism>
<dbReference type="InterPro" id="IPR016181">
    <property type="entry name" value="Acyl_CoA_acyltransferase"/>
</dbReference>
<sequence>MIYVKEVRDKRGLKKFISLAWDIYKTDKDWVPPLKSDLLKTLLGKDNPLFMRGEHSFFIAYKESKAVGRILVGINEGLNEQKSAEDGYFSLFESIEDKEVAFALFEKASEWLKARGKKVMKGPVSPTNGDDYKGLLVDGFNGPPMLMNSYNHEYYIKYFEEFGLIKHLDLFAYYFDVDCAKMDRYEKVSDYAMKRYNFQIDKINLKNIDNEMKDIKSILDIAMPEEWEDLTPPTMEELQAEGANLIPLADDNLVLIARSEGRPIAFAIALPNYNEVLKKMNGRIFPFGFLKFLYYKKKIKGFRLFVLFVIPQFRKKGVSGSMFYKYFINGVKGGYSYAEGSTIGETNKEMRADIEKTGGIKYRTYRLFKKDI</sequence>
<feature type="domain" description="N-acetyltransferase" evidence="1">
    <location>
        <begin position="5"/>
        <end position="161"/>
    </location>
</feature>
<dbReference type="PANTHER" id="PTHR41368:SF1">
    <property type="entry name" value="PROTEIN YGHO"/>
    <property type="match status" value="1"/>
</dbReference>
<dbReference type="PANTHER" id="PTHR41368">
    <property type="entry name" value="PROTEIN YGHO"/>
    <property type="match status" value="1"/>
</dbReference>
<comment type="caution">
    <text evidence="2">The sequence shown here is derived from an EMBL/GenBank/DDBJ whole genome shotgun (WGS) entry which is preliminary data.</text>
</comment>